<dbReference type="Gene3D" id="1.20.120.910">
    <property type="entry name" value="DksA, coiled-coil domain"/>
    <property type="match status" value="1"/>
</dbReference>
<sequence length="116" mass="12951">MQDPNPDGDSRRIELDMQAAQLRDRIERVHLHRLLNAPLEDAYSESLSERANQPVLDELEASLAEQLQQVKRARQRIAEGAGDYCEHCGERIGIDRLKALPYATSCLSCASHSAPA</sequence>
<dbReference type="PANTHER" id="PTHR33823:SF4">
    <property type="entry name" value="GENERAL STRESS PROTEIN 16O"/>
    <property type="match status" value="1"/>
</dbReference>
<dbReference type="PROSITE" id="PS01102">
    <property type="entry name" value="ZF_DKSA_1"/>
    <property type="match status" value="1"/>
</dbReference>
<evidence type="ECO:0000256" key="3">
    <source>
        <dbReference type="ARBA" id="ARBA00022833"/>
    </source>
</evidence>
<dbReference type="GO" id="GO:0008270">
    <property type="term" value="F:zinc ion binding"/>
    <property type="evidence" value="ECO:0007669"/>
    <property type="project" value="UniProtKB-KW"/>
</dbReference>
<dbReference type="EMBL" id="AKGD01000001">
    <property type="protein sequence ID" value="EIT70965.1"/>
    <property type="molecule type" value="Genomic_DNA"/>
</dbReference>
<protein>
    <recommendedName>
        <fullName evidence="5">Zinc finger DksA/TraR C4-type domain-containing protein</fullName>
    </recommendedName>
</protein>
<keyword evidence="7" id="KW-1185">Reference proteome</keyword>
<keyword evidence="2" id="KW-0863">Zinc-finger</keyword>
<feature type="zinc finger region" description="dksA C4-type" evidence="4">
    <location>
        <begin position="85"/>
        <end position="109"/>
    </location>
</feature>
<keyword evidence="1" id="KW-0479">Metal-binding</keyword>
<proteinExistence type="predicted"/>
<dbReference type="Pfam" id="PF01258">
    <property type="entry name" value="zf-dskA_traR"/>
    <property type="match status" value="1"/>
</dbReference>
<dbReference type="STRING" id="1172194.WQQ_11020"/>
<organism evidence="6 7">
    <name type="scientific">Hydrocarboniphaga effusa AP103</name>
    <dbReference type="NCBI Taxonomy" id="1172194"/>
    <lineage>
        <taxon>Bacteria</taxon>
        <taxon>Pseudomonadati</taxon>
        <taxon>Pseudomonadota</taxon>
        <taxon>Gammaproteobacteria</taxon>
        <taxon>Nevskiales</taxon>
        <taxon>Nevskiaceae</taxon>
        <taxon>Hydrocarboniphaga</taxon>
    </lineage>
</organism>
<dbReference type="InterPro" id="IPR020458">
    <property type="entry name" value="Znf_DskA_TraR_CS"/>
</dbReference>
<dbReference type="RefSeq" id="WP_007184057.1">
    <property type="nucleotide sequence ID" value="NZ_AKGD01000001.1"/>
</dbReference>
<evidence type="ECO:0000313" key="6">
    <source>
        <dbReference type="EMBL" id="EIT70965.1"/>
    </source>
</evidence>
<reference evidence="6 7" key="1">
    <citation type="journal article" date="2012" name="J. Bacteriol.">
        <title>Genome Sequence of n-Alkane-Degrading Hydrocarboniphaga effusa Strain AP103T (ATCC BAA-332T).</title>
        <authorList>
            <person name="Chang H.K."/>
            <person name="Zylstra G.J."/>
            <person name="Chae J.C."/>
        </authorList>
    </citation>
    <scope>NUCLEOTIDE SEQUENCE [LARGE SCALE GENOMIC DNA]</scope>
    <source>
        <strain evidence="6 7">AP103</strain>
    </source>
</reference>
<keyword evidence="3" id="KW-0862">Zinc</keyword>
<feature type="domain" description="Zinc finger DksA/TraR C4-type" evidence="5">
    <location>
        <begin position="84"/>
        <end position="110"/>
    </location>
</feature>
<dbReference type="AlphaFoldDB" id="I8TB27"/>
<evidence type="ECO:0000256" key="4">
    <source>
        <dbReference type="PROSITE-ProRule" id="PRU00510"/>
    </source>
</evidence>
<dbReference type="PROSITE" id="PS51128">
    <property type="entry name" value="ZF_DKSA_2"/>
    <property type="match status" value="1"/>
</dbReference>
<name>I8TB27_9GAMM</name>
<gene>
    <name evidence="6" type="ORF">WQQ_11020</name>
</gene>
<dbReference type="SUPFAM" id="SSF57716">
    <property type="entry name" value="Glucocorticoid receptor-like (DNA-binding domain)"/>
    <property type="match status" value="1"/>
</dbReference>
<evidence type="ECO:0000313" key="7">
    <source>
        <dbReference type="Proteomes" id="UP000003704"/>
    </source>
</evidence>
<dbReference type="PANTHER" id="PTHR33823">
    <property type="entry name" value="RNA POLYMERASE-BINDING TRANSCRIPTION FACTOR DKSA-RELATED"/>
    <property type="match status" value="1"/>
</dbReference>
<dbReference type="InterPro" id="IPR000962">
    <property type="entry name" value="Znf_DskA_TraR"/>
</dbReference>
<accession>I8TB27</accession>
<evidence type="ECO:0000256" key="1">
    <source>
        <dbReference type="ARBA" id="ARBA00022723"/>
    </source>
</evidence>
<dbReference type="Proteomes" id="UP000003704">
    <property type="component" value="Unassembled WGS sequence"/>
</dbReference>
<evidence type="ECO:0000259" key="5">
    <source>
        <dbReference type="Pfam" id="PF01258"/>
    </source>
</evidence>
<dbReference type="OrthoDB" id="6064855at2"/>
<comment type="caution">
    <text evidence="6">The sequence shown here is derived from an EMBL/GenBank/DDBJ whole genome shotgun (WGS) entry which is preliminary data.</text>
</comment>
<evidence type="ECO:0000256" key="2">
    <source>
        <dbReference type="ARBA" id="ARBA00022771"/>
    </source>
</evidence>